<dbReference type="RefSeq" id="WP_015228766.1">
    <property type="nucleotide sequence ID" value="NC_019780.1"/>
</dbReference>
<evidence type="ECO:0000313" key="2">
    <source>
        <dbReference type="Proteomes" id="UP000010482"/>
    </source>
</evidence>
<accession>K9YTE3</accession>
<dbReference type="InterPro" id="IPR019270">
    <property type="entry name" value="DUF2283"/>
</dbReference>
<keyword evidence="2" id="KW-1185">Reference proteome</keyword>
<dbReference type="OrthoDB" id="9799670at2"/>
<dbReference type="Proteomes" id="UP000010482">
    <property type="component" value="Chromosome"/>
</dbReference>
<sequence length="86" mass="9908">MKINYDSIEKTAYIELFSSEIIESEEVTSGIVYDFDAKDKIVGIELYHIEKLSIEELQSLYQILETREEKQQLSDFLTSLIAVQAA</sequence>
<dbReference type="EMBL" id="CP003944">
    <property type="protein sequence ID" value="AFZ49757.1"/>
    <property type="molecule type" value="Genomic_DNA"/>
</dbReference>
<dbReference type="eggNOG" id="COG5428">
    <property type="taxonomic scope" value="Bacteria"/>
</dbReference>
<organism evidence="1 2">
    <name type="scientific">Dactylococcopsis salina (strain PCC 8305)</name>
    <name type="common">Myxobactron salinum</name>
    <dbReference type="NCBI Taxonomy" id="13035"/>
    <lineage>
        <taxon>Bacteria</taxon>
        <taxon>Bacillati</taxon>
        <taxon>Cyanobacteriota</taxon>
        <taxon>Cyanophyceae</taxon>
        <taxon>Nodosilineales</taxon>
        <taxon>Cymatolegaceae</taxon>
        <taxon>Dactylococcopsis</taxon>
    </lineage>
</organism>
<dbReference type="KEGG" id="dsl:Dacsa_1045"/>
<protein>
    <recommendedName>
        <fullName evidence="3">DUF2283 domain-containing protein</fullName>
    </recommendedName>
</protein>
<dbReference type="HOGENOM" id="CLU_166740_0_1_3"/>
<reference evidence="1" key="1">
    <citation type="submission" date="2012-04" db="EMBL/GenBank/DDBJ databases">
        <title>Finished genome of Dactylococcopsis salina PCC 8305.</title>
        <authorList>
            <consortium name="US DOE Joint Genome Institute"/>
            <person name="Gugger M."/>
            <person name="Coursin T."/>
            <person name="Rippka R."/>
            <person name="Tandeau De Marsac N."/>
            <person name="Huntemann M."/>
            <person name="Wei C.-L."/>
            <person name="Han J."/>
            <person name="Detter J.C."/>
            <person name="Han C."/>
            <person name="Tapia R."/>
            <person name="Daligault H."/>
            <person name="Chen A."/>
            <person name="Krypides N."/>
            <person name="Mavromatis K."/>
            <person name="Markowitz V."/>
            <person name="Szeto E."/>
            <person name="Ivanova N."/>
            <person name="Ovchinnikova G."/>
            <person name="Pagani I."/>
            <person name="Pati A."/>
            <person name="Goodwin L."/>
            <person name="Peters L."/>
            <person name="Pitluck S."/>
            <person name="Woyke T."/>
            <person name="Kerfeld C."/>
        </authorList>
    </citation>
    <scope>NUCLEOTIDE SEQUENCE [LARGE SCALE GENOMIC DNA]</scope>
    <source>
        <strain evidence="1">PCC 8305</strain>
    </source>
</reference>
<dbReference type="AlphaFoldDB" id="K9YTE3"/>
<gene>
    <name evidence="1" type="ORF">Dacsa_1045</name>
</gene>
<proteinExistence type="predicted"/>
<name>K9YTE3_DACS8</name>
<evidence type="ECO:0008006" key="3">
    <source>
        <dbReference type="Google" id="ProtNLM"/>
    </source>
</evidence>
<dbReference type="Pfam" id="PF10049">
    <property type="entry name" value="DUF2283"/>
    <property type="match status" value="1"/>
</dbReference>
<evidence type="ECO:0000313" key="1">
    <source>
        <dbReference type="EMBL" id="AFZ49757.1"/>
    </source>
</evidence>